<evidence type="ECO:0000256" key="1">
    <source>
        <dbReference type="ARBA" id="ARBA00004429"/>
    </source>
</evidence>
<comment type="caution">
    <text evidence="14">The sequence shown here is derived from an EMBL/GenBank/DDBJ whole genome shotgun (WGS) entry which is preliminary data.</text>
</comment>
<keyword evidence="11 12" id="KW-0472">Membrane</keyword>
<reference evidence="14" key="1">
    <citation type="journal article" date="2014" name="Int. J. Syst. Evol. Microbiol.">
        <title>Complete genome sequence of Corynebacterium casei LMG S-19264T (=DSM 44701T), isolated from a smear-ripened cheese.</title>
        <authorList>
            <consortium name="US DOE Joint Genome Institute (JGI-PGF)"/>
            <person name="Walter F."/>
            <person name="Albersmeier A."/>
            <person name="Kalinowski J."/>
            <person name="Ruckert C."/>
        </authorList>
    </citation>
    <scope>NUCLEOTIDE SEQUENCE</scope>
    <source>
        <strain evidence="14">KCTC 32513</strain>
    </source>
</reference>
<evidence type="ECO:0000256" key="7">
    <source>
        <dbReference type="ARBA" id="ARBA00022989"/>
    </source>
</evidence>
<dbReference type="AlphaFoldDB" id="A0A8J3CTU3"/>
<dbReference type="GO" id="GO:0005886">
    <property type="term" value="C:plasma membrane"/>
    <property type="evidence" value="ECO:0007669"/>
    <property type="project" value="UniProtKB-SubCell"/>
</dbReference>
<keyword evidence="7 12" id="KW-1133">Transmembrane helix</keyword>
<dbReference type="CDD" id="cd03512">
    <property type="entry name" value="Alkane-hydroxylase"/>
    <property type="match status" value="1"/>
</dbReference>
<dbReference type="RefSeq" id="WP_189498856.1">
    <property type="nucleotide sequence ID" value="NZ_BMZH01000011.1"/>
</dbReference>
<dbReference type="InterPro" id="IPR005804">
    <property type="entry name" value="FA_desaturase_dom"/>
</dbReference>
<feature type="transmembrane region" description="Helical" evidence="12">
    <location>
        <begin position="82"/>
        <end position="106"/>
    </location>
</feature>
<evidence type="ECO:0000256" key="12">
    <source>
        <dbReference type="SAM" id="Phobius"/>
    </source>
</evidence>
<dbReference type="GO" id="GO:0004497">
    <property type="term" value="F:monooxygenase activity"/>
    <property type="evidence" value="ECO:0007669"/>
    <property type="project" value="UniProtKB-KW"/>
</dbReference>
<name>A0A8J3CTU3_9PROT</name>
<dbReference type="InterPro" id="IPR033885">
    <property type="entry name" value="AlkB/XylM"/>
</dbReference>
<keyword evidence="4" id="KW-0997">Cell inner membrane</keyword>
<evidence type="ECO:0000256" key="10">
    <source>
        <dbReference type="ARBA" id="ARBA00023033"/>
    </source>
</evidence>
<keyword evidence="6" id="KW-0479">Metal-binding</keyword>
<comment type="similarity">
    <text evidence="2">Belongs to the fatty acid desaturase type 1 family. AlkB subfamily.</text>
</comment>
<keyword evidence="5 12" id="KW-0812">Transmembrane</keyword>
<feature type="transmembrane region" description="Helical" evidence="12">
    <location>
        <begin position="228"/>
        <end position="256"/>
    </location>
</feature>
<comment type="subcellular location">
    <subcellularLocation>
        <location evidence="1">Cell inner membrane</location>
        <topology evidence="1">Multi-pass membrane protein</topology>
    </subcellularLocation>
</comment>
<evidence type="ECO:0000256" key="8">
    <source>
        <dbReference type="ARBA" id="ARBA00023002"/>
    </source>
</evidence>
<accession>A0A8J3CTU3</accession>
<keyword evidence="15" id="KW-1185">Reference proteome</keyword>
<dbReference type="Pfam" id="PF00487">
    <property type="entry name" value="FA_desaturase"/>
    <property type="match status" value="1"/>
</dbReference>
<dbReference type="Proteomes" id="UP000634004">
    <property type="component" value="Unassembled WGS sequence"/>
</dbReference>
<dbReference type="GO" id="GO:0006629">
    <property type="term" value="P:lipid metabolic process"/>
    <property type="evidence" value="ECO:0007669"/>
    <property type="project" value="InterPro"/>
</dbReference>
<keyword evidence="9" id="KW-0408">Iron</keyword>
<reference evidence="14" key="2">
    <citation type="submission" date="2020-09" db="EMBL/GenBank/DDBJ databases">
        <authorList>
            <person name="Sun Q."/>
            <person name="Kim S."/>
        </authorList>
    </citation>
    <scope>NUCLEOTIDE SEQUENCE</scope>
    <source>
        <strain evidence="14">KCTC 32513</strain>
    </source>
</reference>
<keyword evidence="10" id="KW-0503">Monooxygenase</keyword>
<evidence type="ECO:0000256" key="5">
    <source>
        <dbReference type="ARBA" id="ARBA00022692"/>
    </source>
</evidence>
<evidence type="ECO:0000256" key="11">
    <source>
        <dbReference type="ARBA" id="ARBA00023136"/>
    </source>
</evidence>
<keyword evidence="8" id="KW-0560">Oxidoreductase</keyword>
<feature type="transmembrane region" description="Helical" evidence="12">
    <location>
        <begin position="42"/>
        <end position="62"/>
    </location>
</feature>
<evidence type="ECO:0000256" key="9">
    <source>
        <dbReference type="ARBA" id="ARBA00023004"/>
    </source>
</evidence>
<dbReference type="EMBL" id="BMZH01000011">
    <property type="protein sequence ID" value="GHB00729.1"/>
    <property type="molecule type" value="Genomic_DNA"/>
</dbReference>
<sequence length="380" mass="43191">MTATAPAHPHASAKRHLWLISLTYPTLPLLGLWLAITLDQPAWVWLTTAIIFIVMPILDHLIGDDKNDVLGLMEDEASQSLFYRYMVHGLLPLIYLTWLVGAWAAVSFDWPWWAYLGLGISHGWGLTFAINSAHETGHKPDKISKWVALLMLAPSFLGHFRVEHNTGHHSDVSTPRDHATARFGESYWTFITREIPGAWSRSWRIESKRASRKGYSKWSLKNEVVQTVLLQIIIWGAVIATFGLAVLPYLLIAMVISVTALSSQNYLAHYGLLRDKRPDGKYLPARPQHSWNTNSLLTNITSYNLARHSDHHAHPSRHYQYLRNFTDVPTLPYGYGAMYLLAYVPPLWRRVMDPRVLANVNGDMSKVLTKELALAEGEKR</sequence>
<evidence type="ECO:0000256" key="3">
    <source>
        <dbReference type="ARBA" id="ARBA00022475"/>
    </source>
</evidence>
<evidence type="ECO:0000259" key="13">
    <source>
        <dbReference type="Pfam" id="PF00487"/>
    </source>
</evidence>
<dbReference type="GO" id="GO:0046872">
    <property type="term" value="F:metal ion binding"/>
    <property type="evidence" value="ECO:0007669"/>
    <property type="project" value="UniProtKB-KW"/>
</dbReference>
<evidence type="ECO:0000256" key="6">
    <source>
        <dbReference type="ARBA" id="ARBA00022723"/>
    </source>
</evidence>
<dbReference type="PANTHER" id="PTHR38674:SF1">
    <property type="entry name" value="ALKANE 1-MONOOXYGENASE 1"/>
    <property type="match status" value="1"/>
</dbReference>
<evidence type="ECO:0000313" key="15">
    <source>
        <dbReference type="Proteomes" id="UP000634004"/>
    </source>
</evidence>
<evidence type="ECO:0000313" key="14">
    <source>
        <dbReference type="EMBL" id="GHB00729.1"/>
    </source>
</evidence>
<evidence type="ECO:0000256" key="4">
    <source>
        <dbReference type="ARBA" id="ARBA00022519"/>
    </source>
</evidence>
<feature type="transmembrane region" description="Helical" evidence="12">
    <location>
        <begin position="17"/>
        <end position="36"/>
    </location>
</feature>
<keyword evidence="3" id="KW-1003">Cell membrane</keyword>
<protein>
    <submittedName>
        <fullName evidence="14">Alkane 1-monooxygenase</fullName>
    </submittedName>
</protein>
<evidence type="ECO:0000256" key="2">
    <source>
        <dbReference type="ARBA" id="ARBA00010823"/>
    </source>
</evidence>
<gene>
    <name evidence="14" type="primary">alkB</name>
    <name evidence="14" type="ORF">GCM10009069_24510</name>
</gene>
<feature type="transmembrane region" description="Helical" evidence="12">
    <location>
        <begin position="112"/>
        <end position="131"/>
    </location>
</feature>
<feature type="domain" description="Fatty acid desaturase" evidence="13">
    <location>
        <begin position="112"/>
        <end position="333"/>
    </location>
</feature>
<organism evidence="14 15">
    <name type="scientific">Algimonas arctica</name>
    <dbReference type="NCBI Taxonomy" id="1479486"/>
    <lineage>
        <taxon>Bacteria</taxon>
        <taxon>Pseudomonadati</taxon>
        <taxon>Pseudomonadota</taxon>
        <taxon>Alphaproteobacteria</taxon>
        <taxon>Maricaulales</taxon>
        <taxon>Robiginitomaculaceae</taxon>
        <taxon>Algimonas</taxon>
    </lineage>
</organism>
<proteinExistence type="inferred from homology"/>
<dbReference type="PANTHER" id="PTHR38674">
    <property type="entry name" value="ALKANE 1-MONOOXYGENASE 1"/>
    <property type="match status" value="1"/>
</dbReference>